<accession>F9X8Y8</accession>
<dbReference type="STRING" id="336722.F9X8Y8"/>
<dbReference type="HOGENOM" id="CLU_113403_0_1_1"/>
<comment type="similarity">
    <text evidence="1 3">Belongs to the CMC family.</text>
</comment>
<dbReference type="VEuPathDB" id="FungiDB:ZTRI_4.320"/>
<evidence type="ECO:0000256" key="4">
    <source>
        <dbReference type="SAM" id="MobiDB-lite"/>
    </source>
</evidence>
<dbReference type="Pfam" id="PF08583">
    <property type="entry name" value="Cmc1"/>
    <property type="match status" value="1"/>
</dbReference>
<dbReference type="PANTHER" id="PTHR22977">
    <property type="entry name" value="COX ASSEMBLY MITOCHONDRIAL PROTEIN"/>
    <property type="match status" value="1"/>
</dbReference>
<dbReference type="GO" id="GO:0005743">
    <property type="term" value="C:mitochondrial inner membrane"/>
    <property type="evidence" value="ECO:0007669"/>
    <property type="project" value="UniProtKB-SubCell"/>
</dbReference>
<keyword evidence="2" id="KW-1015">Disulfide bond</keyword>
<dbReference type="AlphaFoldDB" id="F9X8Y8"/>
<comment type="function">
    <text evidence="3">Required for mitochondrial cytochrome c oxidase (COX) assembly and respiration.</text>
</comment>
<keyword evidence="3" id="KW-0472">Membrane</keyword>
<dbReference type="OrthoDB" id="6224010at2759"/>
<keyword evidence="3" id="KW-0496">Mitochondrion</keyword>
<sequence length="167" mass="19126">MAAIMASSSSPPTQASQSSTTLSPPGTNAATPSQPNPKRSPLPLSASQESQVRELYFKRVRMKCADEVRDFASCCTAHTFTATFSCRSSQKAMNACMLQHATQAEHDAAREEWFNTIEERKGQREEKERKRAEDEKFWKEWWRKERKTEELKALETGRQVKPKDRKE</sequence>
<gene>
    <name evidence="5" type="ORF">MYCGRDRAFT_104114</name>
</gene>
<dbReference type="InParanoid" id="F9X8Y8"/>
<keyword evidence="3" id="KW-0143">Chaperone</keyword>
<evidence type="ECO:0000313" key="5">
    <source>
        <dbReference type="EMBL" id="EGP88446.1"/>
    </source>
</evidence>
<dbReference type="PANTHER" id="PTHR22977:SF5">
    <property type="entry name" value="COX ASSEMBLY MITOCHONDRIAL PROTEIN HOMOLOG"/>
    <property type="match status" value="1"/>
</dbReference>
<dbReference type="Proteomes" id="UP000008062">
    <property type="component" value="Chromosome 4"/>
</dbReference>
<dbReference type="InterPro" id="IPR013892">
    <property type="entry name" value="Cyt_c_biogenesis_Cmc1-like"/>
</dbReference>
<evidence type="ECO:0000256" key="3">
    <source>
        <dbReference type="RuleBase" id="RU364104"/>
    </source>
</evidence>
<comment type="subcellular location">
    <subcellularLocation>
        <location evidence="3">Mitochondrion inner membrane</location>
    </subcellularLocation>
</comment>
<keyword evidence="3" id="KW-0999">Mitochondrion inner membrane</keyword>
<dbReference type="GeneID" id="13400440"/>
<dbReference type="RefSeq" id="XP_003853470.1">
    <property type="nucleotide sequence ID" value="XM_003853422.1"/>
</dbReference>
<reference evidence="5 6" key="1">
    <citation type="journal article" date="2011" name="PLoS Genet.">
        <title>Finished genome of the fungal wheat pathogen Mycosphaerella graminicola reveals dispensome structure, chromosome plasticity, and stealth pathogenesis.</title>
        <authorList>
            <person name="Goodwin S.B."/>
            <person name="Ben M'barek S."/>
            <person name="Dhillon B."/>
            <person name="Wittenberg A.H.J."/>
            <person name="Crane C.F."/>
            <person name="Hane J.K."/>
            <person name="Foster A.J."/>
            <person name="Van der Lee T.A.J."/>
            <person name="Grimwood J."/>
            <person name="Aerts A."/>
            <person name="Antoniw J."/>
            <person name="Bailey A."/>
            <person name="Bluhm B."/>
            <person name="Bowler J."/>
            <person name="Bristow J."/>
            <person name="van der Burgt A."/>
            <person name="Canto-Canche B."/>
            <person name="Churchill A.C.L."/>
            <person name="Conde-Ferraez L."/>
            <person name="Cools H.J."/>
            <person name="Coutinho P.M."/>
            <person name="Csukai M."/>
            <person name="Dehal P."/>
            <person name="De Wit P."/>
            <person name="Donzelli B."/>
            <person name="van de Geest H.C."/>
            <person name="van Ham R.C.H.J."/>
            <person name="Hammond-Kosack K.E."/>
            <person name="Henrissat B."/>
            <person name="Kilian A."/>
            <person name="Kobayashi A.K."/>
            <person name="Koopmann E."/>
            <person name="Kourmpetis Y."/>
            <person name="Kuzniar A."/>
            <person name="Lindquist E."/>
            <person name="Lombard V."/>
            <person name="Maliepaard C."/>
            <person name="Martins N."/>
            <person name="Mehrabi R."/>
            <person name="Nap J.P.H."/>
            <person name="Ponomarenko A."/>
            <person name="Rudd J.J."/>
            <person name="Salamov A."/>
            <person name="Schmutz J."/>
            <person name="Schouten H.J."/>
            <person name="Shapiro H."/>
            <person name="Stergiopoulos I."/>
            <person name="Torriani S.F.F."/>
            <person name="Tu H."/>
            <person name="de Vries R.P."/>
            <person name="Waalwijk C."/>
            <person name="Ware S.B."/>
            <person name="Wiebenga A."/>
            <person name="Zwiers L.-H."/>
            <person name="Oliver R.P."/>
            <person name="Grigoriev I.V."/>
            <person name="Kema G.H.J."/>
        </authorList>
    </citation>
    <scope>NUCLEOTIDE SEQUENCE [LARGE SCALE GENOMIC DNA]</scope>
    <source>
        <strain evidence="6">CBS 115943 / IPO323</strain>
    </source>
</reference>
<feature type="region of interest" description="Disordered" evidence="4">
    <location>
        <begin position="1"/>
        <end position="47"/>
    </location>
</feature>
<evidence type="ECO:0000256" key="2">
    <source>
        <dbReference type="ARBA" id="ARBA00023157"/>
    </source>
</evidence>
<keyword evidence="6" id="KW-1185">Reference proteome</keyword>
<feature type="compositionally biased region" description="Low complexity" evidence="4">
    <location>
        <begin position="7"/>
        <end position="25"/>
    </location>
</feature>
<evidence type="ECO:0000313" key="6">
    <source>
        <dbReference type="Proteomes" id="UP000008062"/>
    </source>
</evidence>
<name>F9X8Y8_ZYMTI</name>
<dbReference type="EMBL" id="CM001199">
    <property type="protein sequence ID" value="EGP88446.1"/>
    <property type="molecule type" value="Genomic_DNA"/>
</dbReference>
<dbReference type="OMA" id="WWGLPED"/>
<protein>
    <recommendedName>
        <fullName evidence="3">COX assembly mitochondrial protein</fullName>
    </recommendedName>
</protein>
<organism evidence="5 6">
    <name type="scientific">Zymoseptoria tritici (strain CBS 115943 / IPO323)</name>
    <name type="common">Speckled leaf blotch fungus</name>
    <name type="synonym">Septoria tritici</name>
    <dbReference type="NCBI Taxonomy" id="336722"/>
    <lineage>
        <taxon>Eukaryota</taxon>
        <taxon>Fungi</taxon>
        <taxon>Dikarya</taxon>
        <taxon>Ascomycota</taxon>
        <taxon>Pezizomycotina</taxon>
        <taxon>Dothideomycetes</taxon>
        <taxon>Dothideomycetidae</taxon>
        <taxon>Mycosphaerellales</taxon>
        <taxon>Mycosphaerellaceae</taxon>
        <taxon>Zymoseptoria</taxon>
    </lineage>
</organism>
<proteinExistence type="inferred from homology"/>
<dbReference type="eggNOG" id="ENOG502SDUV">
    <property type="taxonomic scope" value="Eukaryota"/>
</dbReference>
<dbReference type="KEGG" id="ztr:MYCGRDRAFT_104114"/>
<evidence type="ECO:0000256" key="1">
    <source>
        <dbReference type="ARBA" id="ARBA00007347"/>
    </source>
</evidence>